<evidence type="ECO:0000256" key="1">
    <source>
        <dbReference type="SAM" id="MobiDB-lite"/>
    </source>
</evidence>
<reference evidence="4" key="1">
    <citation type="journal article" date="2019" name="Int. J. Syst. Evol. Microbiol.">
        <title>The Global Catalogue of Microorganisms (GCM) 10K type strain sequencing project: providing services to taxonomists for standard genome sequencing and annotation.</title>
        <authorList>
            <consortium name="The Broad Institute Genomics Platform"/>
            <consortium name="The Broad Institute Genome Sequencing Center for Infectious Disease"/>
            <person name="Wu L."/>
            <person name="Ma J."/>
        </authorList>
    </citation>
    <scope>NUCLEOTIDE SEQUENCE [LARGE SCALE GENOMIC DNA]</scope>
    <source>
        <strain evidence="4">NBRC 108894</strain>
    </source>
</reference>
<evidence type="ECO:0000259" key="2">
    <source>
        <dbReference type="Pfam" id="PF05448"/>
    </source>
</evidence>
<dbReference type="PANTHER" id="PTHR40111">
    <property type="entry name" value="CEPHALOSPORIN-C DEACETYLASE"/>
    <property type="match status" value="1"/>
</dbReference>
<dbReference type="EMBL" id="BSVB01000001">
    <property type="protein sequence ID" value="GMA95624.1"/>
    <property type="molecule type" value="Genomic_DNA"/>
</dbReference>
<dbReference type="InterPro" id="IPR008391">
    <property type="entry name" value="AXE1_dom"/>
</dbReference>
<dbReference type="InterPro" id="IPR029058">
    <property type="entry name" value="AB_hydrolase_fold"/>
</dbReference>
<dbReference type="PANTHER" id="PTHR40111:SF1">
    <property type="entry name" value="CEPHALOSPORIN-C DEACETYLASE"/>
    <property type="match status" value="1"/>
</dbReference>
<dbReference type="Gene3D" id="3.40.50.1820">
    <property type="entry name" value="alpha/beta hydrolase"/>
    <property type="match status" value="1"/>
</dbReference>
<sequence>MTEETMPHFDLPLEVLEQYLPERDEPADFDDFWRATLDEARRHDVGLDRREVDAGYRELITEDIRFAGFDGQPIAGWFVAPRHAEGPSRSSCRTSGTAGAVAWSGRGRSCRAPASRSS</sequence>
<accession>A0ABQ6K5H8</accession>
<feature type="domain" description="Acetyl xylan esterase" evidence="2">
    <location>
        <begin position="6"/>
        <end position="87"/>
    </location>
</feature>
<protein>
    <recommendedName>
        <fullName evidence="2">Acetyl xylan esterase domain-containing protein</fullName>
    </recommendedName>
</protein>
<evidence type="ECO:0000313" key="4">
    <source>
        <dbReference type="Proteomes" id="UP001157034"/>
    </source>
</evidence>
<keyword evidence="4" id="KW-1185">Reference proteome</keyword>
<proteinExistence type="predicted"/>
<comment type="caution">
    <text evidence="3">The sequence shown here is derived from an EMBL/GenBank/DDBJ whole genome shotgun (WGS) entry which is preliminary data.</text>
</comment>
<dbReference type="InterPro" id="IPR039069">
    <property type="entry name" value="CE7"/>
</dbReference>
<gene>
    <name evidence="3" type="ORF">GCM10025881_24480</name>
</gene>
<dbReference type="Proteomes" id="UP001157034">
    <property type="component" value="Unassembled WGS sequence"/>
</dbReference>
<feature type="region of interest" description="Disordered" evidence="1">
    <location>
        <begin position="84"/>
        <end position="118"/>
    </location>
</feature>
<feature type="compositionally biased region" description="Polar residues" evidence="1">
    <location>
        <begin position="88"/>
        <end position="97"/>
    </location>
</feature>
<organism evidence="3 4">
    <name type="scientific">Pseudolysinimonas kribbensis</name>
    <dbReference type="NCBI Taxonomy" id="433641"/>
    <lineage>
        <taxon>Bacteria</taxon>
        <taxon>Bacillati</taxon>
        <taxon>Actinomycetota</taxon>
        <taxon>Actinomycetes</taxon>
        <taxon>Micrococcales</taxon>
        <taxon>Microbacteriaceae</taxon>
        <taxon>Pseudolysinimonas</taxon>
    </lineage>
</organism>
<dbReference type="Pfam" id="PF05448">
    <property type="entry name" value="AXE1"/>
    <property type="match status" value="1"/>
</dbReference>
<evidence type="ECO:0000313" key="3">
    <source>
        <dbReference type="EMBL" id="GMA95624.1"/>
    </source>
</evidence>
<name>A0ABQ6K5H8_9MICO</name>